<name>A2DDD7_TRIV3</name>
<dbReference type="EMBL" id="DS113189">
    <property type="protein sequence ID" value="EAY21616.1"/>
    <property type="molecule type" value="Genomic_DNA"/>
</dbReference>
<dbReference type="AlphaFoldDB" id="A2DDD7"/>
<dbReference type="VEuPathDB" id="TrichDB:TVAGG3_0986500"/>
<dbReference type="InterPro" id="IPR006594">
    <property type="entry name" value="LisH"/>
</dbReference>
<dbReference type="PROSITE" id="PS50896">
    <property type="entry name" value="LISH"/>
    <property type="match status" value="1"/>
</dbReference>
<dbReference type="SMR" id="A2DDD7"/>
<dbReference type="InParanoid" id="A2DDD7"/>
<dbReference type="RefSeq" id="XP_001582602.1">
    <property type="nucleotide sequence ID" value="XM_001582552.1"/>
</dbReference>
<keyword evidence="2" id="KW-0853">WD repeat</keyword>
<sequence length="89" mass="10169">MSISQDEMNYLVYRYLQENGFVHSAFIFESESLADSTNISGSQIPPNALITLLQKSLQYMKLEKAIRLAKEDPKSQAHEGIEQIEKAYK</sequence>
<keyword evidence="6" id="KW-1185">Reference proteome</keyword>
<keyword evidence="3" id="KW-0677">Repeat</keyword>
<dbReference type="OrthoDB" id="1367865at2759"/>
<dbReference type="SMART" id="SM00667">
    <property type="entry name" value="LisH"/>
    <property type="match status" value="1"/>
</dbReference>
<dbReference type="PANTHER" id="PTHR22846:SF2">
    <property type="entry name" value="F-BOX-LIKE_WD REPEAT-CONTAINING PROTEIN EBI"/>
    <property type="match status" value="1"/>
</dbReference>
<gene>
    <name evidence="5" type="ORF">TVAG_013820</name>
</gene>
<reference evidence="5" key="2">
    <citation type="journal article" date="2007" name="Science">
        <title>Draft genome sequence of the sexually transmitted pathogen Trichomonas vaginalis.</title>
        <authorList>
            <person name="Carlton J.M."/>
            <person name="Hirt R.P."/>
            <person name="Silva J.C."/>
            <person name="Delcher A.L."/>
            <person name="Schatz M."/>
            <person name="Zhao Q."/>
            <person name="Wortman J.R."/>
            <person name="Bidwell S.L."/>
            <person name="Alsmark U.C.M."/>
            <person name="Besteiro S."/>
            <person name="Sicheritz-Ponten T."/>
            <person name="Noel C.J."/>
            <person name="Dacks J.B."/>
            <person name="Foster P.G."/>
            <person name="Simillion C."/>
            <person name="Van de Peer Y."/>
            <person name="Miranda-Saavedra D."/>
            <person name="Barton G.J."/>
            <person name="Westrop G.D."/>
            <person name="Mueller S."/>
            <person name="Dessi D."/>
            <person name="Fiori P.L."/>
            <person name="Ren Q."/>
            <person name="Paulsen I."/>
            <person name="Zhang H."/>
            <person name="Bastida-Corcuera F.D."/>
            <person name="Simoes-Barbosa A."/>
            <person name="Brown M.T."/>
            <person name="Hayes R.D."/>
            <person name="Mukherjee M."/>
            <person name="Okumura C.Y."/>
            <person name="Schneider R."/>
            <person name="Smith A.J."/>
            <person name="Vanacova S."/>
            <person name="Villalvazo M."/>
            <person name="Haas B.J."/>
            <person name="Pertea M."/>
            <person name="Feldblyum T.V."/>
            <person name="Utterback T.R."/>
            <person name="Shu C.L."/>
            <person name="Osoegawa K."/>
            <person name="de Jong P.J."/>
            <person name="Hrdy I."/>
            <person name="Horvathova L."/>
            <person name="Zubacova Z."/>
            <person name="Dolezal P."/>
            <person name="Malik S.B."/>
            <person name="Logsdon J.M. Jr."/>
            <person name="Henze K."/>
            <person name="Gupta A."/>
            <person name="Wang C.C."/>
            <person name="Dunne R.L."/>
            <person name="Upcroft J.A."/>
            <person name="Upcroft P."/>
            <person name="White O."/>
            <person name="Salzberg S.L."/>
            <person name="Tang P."/>
            <person name="Chiu C.-H."/>
            <person name="Lee Y.-S."/>
            <person name="Embley T.M."/>
            <person name="Coombs G.H."/>
            <person name="Mottram J.C."/>
            <person name="Tachezy J."/>
            <person name="Fraser-Liggett C.M."/>
            <person name="Johnson P.J."/>
        </authorList>
    </citation>
    <scope>NUCLEOTIDE SEQUENCE [LARGE SCALE GENOMIC DNA]</scope>
    <source>
        <strain evidence="5">G3</strain>
    </source>
</reference>
<dbReference type="Gene3D" id="1.20.960.30">
    <property type="match status" value="1"/>
</dbReference>
<comment type="subcellular location">
    <subcellularLocation>
        <location evidence="1">Nucleus</location>
    </subcellularLocation>
</comment>
<dbReference type="GO" id="GO:0003714">
    <property type="term" value="F:transcription corepressor activity"/>
    <property type="evidence" value="ECO:0007669"/>
    <property type="project" value="InterPro"/>
</dbReference>
<dbReference type="KEGG" id="tva:5467167"/>
<protein>
    <submittedName>
        <fullName evidence="5">WD repeat protein, putative</fullName>
    </submittedName>
</protein>
<dbReference type="Pfam" id="PF08513">
    <property type="entry name" value="LisH"/>
    <property type="match status" value="1"/>
</dbReference>
<dbReference type="STRING" id="5722.A2DDD7"/>
<dbReference type="FunFam" id="1.20.960.30:FF:000001">
    <property type="entry name" value="F-box-like/WD repeat-containing protein TBL1XR1"/>
    <property type="match status" value="1"/>
</dbReference>
<evidence type="ECO:0000256" key="1">
    <source>
        <dbReference type="ARBA" id="ARBA00004123"/>
    </source>
</evidence>
<keyword evidence="4" id="KW-0539">Nucleus</keyword>
<evidence type="ECO:0000256" key="3">
    <source>
        <dbReference type="ARBA" id="ARBA00022737"/>
    </source>
</evidence>
<proteinExistence type="predicted"/>
<dbReference type="eggNOG" id="KOG0273">
    <property type="taxonomic scope" value="Eukaryota"/>
</dbReference>
<accession>A2DDD7</accession>
<dbReference type="InterPro" id="IPR045183">
    <property type="entry name" value="Ebi-like"/>
</dbReference>
<dbReference type="PANTHER" id="PTHR22846">
    <property type="entry name" value="WD40 REPEAT PROTEIN"/>
    <property type="match status" value="1"/>
</dbReference>
<organism evidence="5 6">
    <name type="scientific">Trichomonas vaginalis (strain ATCC PRA-98 / G3)</name>
    <dbReference type="NCBI Taxonomy" id="412133"/>
    <lineage>
        <taxon>Eukaryota</taxon>
        <taxon>Metamonada</taxon>
        <taxon>Parabasalia</taxon>
        <taxon>Trichomonadida</taxon>
        <taxon>Trichomonadidae</taxon>
        <taxon>Trichomonas</taxon>
    </lineage>
</organism>
<dbReference type="GO" id="GO:0005634">
    <property type="term" value="C:nucleus"/>
    <property type="evidence" value="ECO:0007669"/>
    <property type="project" value="UniProtKB-SubCell"/>
</dbReference>
<evidence type="ECO:0000313" key="6">
    <source>
        <dbReference type="Proteomes" id="UP000001542"/>
    </source>
</evidence>
<evidence type="ECO:0000256" key="2">
    <source>
        <dbReference type="ARBA" id="ARBA00022574"/>
    </source>
</evidence>
<dbReference type="VEuPathDB" id="TrichDB:TVAG_013820"/>
<evidence type="ECO:0000313" key="5">
    <source>
        <dbReference type="EMBL" id="EAY21616.1"/>
    </source>
</evidence>
<reference evidence="5" key="1">
    <citation type="submission" date="2006-10" db="EMBL/GenBank/DDBJ databases">
        <authorList>
            <person name="Amadeo P."/>
            <person name="Zhao Q."/>
            <person name="Wortman J."/>
            <person name="Fraser-Liggett C."/>
            <person name="Carlton J."/>
        </authorList>
    </citation>
    <scope>NUCLEOTIDE SEQUENCE</scope>
    <source>
        <strain evidence="5">G3</strain>
    </source>
</reference>
<evidence type="ECO:0000256" key="4">
    <source>
        <dbReference type="ARBA" id="ARBA00023242"/>
    </source>
</evidence>
<dbReference type="Proteomes" id="UP000001542">
    <property type="component" value="Unassembled WGS sequence"/>
</dbReference>